<gene>
    <name evidence="11" type="ORF">CVM39_09220</name>
    <name evidence="12" type="ORF">SAMN06297129_1525</name>
</gene>
<accession>A0A285IL21</accession>
<evidence type="ECO:0000313" key="14">
    <source>
        <dbReference type="Proteomes" id="UP000231702"/>
    </source>
</evidence>
<keyword evidence="5 9" id="KW-0812">Transmembrane</keyword>
<dbReference type="Pfam" id="PF04290">
    <property type="entry name" value="DctQ"/>
    <property type="match status" value="1"/>
</dbReference>
<dbReference type="Proteomes" id="UP000231702">
    <property type="component" value="Unassembled WGS sequence"/>
</dbReference>
<keyword evidence="4 9" id="KW-0997">Cell inner membrane</keyword>
<comment type="function">
    <text evidence="9">Part of the tripartite ATP-independent periplasmic (TRAP) transport system.</text>
</comment>
<dbReference type="Proteomes" id="UP000231655">
    <property type="component" value="Unassembled WGS sequence"/>
</dbReference>
<comment type="subcellular location">
    <subcellularLocation>
        <location evidence="1 9">Cell inner membrane</location>
        <topology evidence="1 9">Multi-pass membrane protein</topology>
    </subcellularLocation>
</comment>
<feature type="transmembrane region" description="Helical" evidence="9">
    <location>
        <begin position="52"/>
        <end position="72"/>
    </location>
</feature>
<comment type="similarity">
    <text evidence="8 9">Belongs to the TRAP transporter small permease family.</text>
</comment>
<evidence type="ECO:0000313" key="12">
    <source>
        <dbReference type="EMBL" id="SNY48644.1"/>
    </source>
</evidence>
<protein>
    <recommendedName>
        <fullName evidence="9">TRAP transporter small permease protein</fullName>
    </recommendedName>
</protein>
<dbReference type="OrthoDB" id="9797534at2"/>
<dbReference type="AlphaFoldDB" id="A0A285IL21"/>
<dbReference type="InterPro" id="IPR007387">
    <property type="entry name" value="TRAP_DctQ"/>
</dbReference>
<reference evidence="12 13" key="1">
    <citation type="submission" date="2017-09" db="EMBL/GenBank/DDBJ databases">
        <authorList>
            <person name="Ehlers B."/>
            <person name="Leendertz F.H."/>
        </authorList>
    </citation>
    <scope>NUCLEOTIDE SEQUENCE [LARGE SCALE GENOMIC DNA]</scope>
    <source>
        <strain evidence="12 13">CGMCC 1.12662</strain>
    </source>
</reference>
<reference evidence="11 14" key="2">
    <citation type="journal article" date="2018" name="Int. J. Syst. Evol. Microbiol.">
        <title>Pseudooceanicola lipolyticus sp. nov., a marine alphaproteobacterium, reclassification of Oceanicola flagellatus as Pseudooceanicola flagellatus comb. nov. and emended description of the genus Pseudooceanicola.</title>
        <authorList>
            <person name="Huang M.-M."/>
            <person name="Guo L.-L."/>
            <person name="Wu Y.-H."/>
            <person name="Lai Q.-L."/>
            <person name="Shao Z.-Z."/>
            <person name="Wang C.-S."/>
            <person name="Wu M."/>
            <person name="Xu X.-W."/>
        </authorList>
    </citation>
    <scope>NUCLEOTIDE SEQUENCE [LARGE SCALE GENOMIC DNA]</scope>
    <source>
        <strain evidence="11 14">Ar-45</strain>
    </source>
</reference>
<evidence type="ECO:0000313" key="13">
    <source>
        <dbReference type="Proteomes" id="UP000231655"/>
    </source>
</evidence>
<feature type="transmembrane region" description="Helical" evidence="9">
    <location>
        <begin position="9"/>
        <end position="32"/>
    </location>
</feature>
<comment type="subunit">
    <text evidence="9">The complex comprises the extracytoplasmic solute receptor protein and the two transmembrane proteins.</text>
</comment>
<dbReference type="RefSeq" id="WP_097145257.1">
    <property type="nucleotide sequence ID" value="NZ_OBEA01000002.1"/>
</dbReference>
<keyword evidence="6 9" id="KW-1133">Transmembrane helix</keyword>
<organism evidence="12 13">
    <name type="scientific">Pseudooceanicola antarcticus</name>
    <dbReference type="NCBI Taxonomy" id="1247613"/>
    <lineage>
        <taxon>Bacteria</taxon>
        <taxon>Pseudomonadati</taxon>
        <taxon>Pseudomonadota</taxon>
        <taxon>Alphaproteobacteria</taxon>
        <taxon>Rhodobacterales</taxon>
        <taxon>Paracoccaceae</taxon>
        <taxon>Pseudooceanicola</taxon>
    </lineage>
</organism>
<keyword evidence="2 9" id="KW-0813">Transport</keyword>
<evidence type="ECO:0000313" key="11">
    <source>
        <dbReference type="EMBL" id="PJE28650.1"/>
    </source>
</evidence>
<name>A0A285IL21_9RHOB</name>
<dbReference type="GO" id="GO:0015740">
    <property type="term" value="P:C4-dicarboxylate transport"/>
    <property type="evidence" value="ECO:0007669"/>
    <property type="project" value="TreeGrafter"/>
</dbReference>
<dbReference type="PANTHER" id="PTHR35011:SF10">
    <property type="entry name" value="TRAP TRANSPORTER SMALL PERMEASE PROTEIN"/>
    <property type="match status" value="1"/>
</dbReference>
<proteinExistence type="inferred from homology"/>
<dbReference type="InterPro" id="IPR055348">
    <property type="entry name" value="DctQ"/>
</dbReference>
<evidence type="ECO:0000256" key="1">
    <source>
        <dbReference type="ARBA" id="ARBA00004429"/>
    </source>
</evidence>
<evidence type="ECO:0000256" key="8">
    <source>
        <dbReference type="ARBA" id="ARBA00038436"/>
    </source>
</evidence>
<feature type="transmembrane region" description="Helical" evidence="9">
    <location>
        <begin position="131"/>
        <end position="155"/>
    </location>
</feature>
<dbReference type="EMBL" id="PGTD01000016">
    <property type="protein sequence ID" value="PJE28650.1"/>
    <property type="molecule type" value="Genomic_DNA"/>
</dbReference>
<feature type="transmembrane region" description="Helical" evidence="9">
    <location>
        <begin position="93"/>
        <end position="111"/>
    </location>
</feature>
<keyword evidence="14" id="KW-1185">Reference proteome</keyword>
<evidence type="ECO:0000256" key="6">
    <source>
        <dbReference type="ARBA" id="ARBA00022989"/>
    </source>
</evidence>
<dbReference type="GO" id="GO:0022857">
    <property type="term" value="F:transmembrane transporter activity"/>
    <property type="evidence" value="ECO:0007669"/>
    <property type="project" value="UniProtKB-UniRule"/>
</dbReference>
<dbReference type="PANTHER" id="PTHR35011">
    <property type="entry name" value="2,3-DIKETO-L-GULONATE TRAP TRANSPORTER SMALL PERMEASE PROTEIN YIAM"/>
    <property type="match status" value="1"/>
</dbReference>
<evidence type="ECO:0000256" key="4">
    <source>
        <dbReference type="ARBA" id="ARBA00022519"/>
    </source>
</evidence>
<evidence type="ECO:0000259" key="10">
    <source>
        <dbReference type="Pfam" id="PF04290"/>
    </source>
</evidence>
<feature type="domain" description="Tripartite ATP-independent periplasmic transporters DctQ component" evidence="10">
    <location>
        <begin position="47"/>
        <end position="163"/>
    </location>
</feature>
<evidence type="ECO:0000256" key="2">
    <source>
        <dbReference type="ARBA" id="ARBA00022448"/>
    </source>
</evidence>
<dbReference type="EMBL" id="OBEA01000002">
    <property type="protein sequence ID" value="SNY48644.1"/>
    <property type="molecule type" value="Genomic_DNA"/>
</dbReference>
<evidence type="ECO:0000256" key="5">
    <source>
        <dbReference type="ARBA" id="ARBA00022692"/>
    </source>
</evidence>
<keyword evidence="7 9" id="KW-0472">Membrane</keyword>
<keyword evidence="3" id="KW-1003">Cell membrane</keyword>
<evidence type="ECO:0000256" key="7">
    <source>
        <dbReference type="ARBA" id="ARBA00023136"/>
    </source>
</evidence>
<dbReference type="GO" id="GO:0005886">
    <property type="term" value="C:plasma membrane"/>
    <property type="evidence" value="ECO:0007669"/>
    <property type="project" value="UniProtKB-SubCell"/>
</dbReference>
<evidence type="ECO:0000256" key="9">
    <source>
        <dbReference type="RuleBase" id="RU369079"/>
    </source>
</evidence>
<sequence length="175" mass="18699">MIRRLLDTLYLAGGAVAALAILAICLLVAAQVGLNILARVGGPAWSYTIPSYADFAGFFLAAASFMALAHTLRSGVHIRVNLLISRLNPRATWGLELLTLALATALSAYATRYAISLTHESWDYGDMSSGIVAVPLWIPQLFMDAGLVLLTLAFLDTLVESLRARRPVIADAGEA</sequence>
<evidence type="ECO:0000256" key="3">
    <source>
        <dbReference type="ARBA" id="ARBA00022475"/>
    </source>
</evidence>